<proteinExistence type="predicted"/>
<protein>
    <submittedName>
        <fullName evidence="1">Uncharacterized protein</fullName>
    </submittedName>
</protein>
<evidence type="ECO:0000313" key="2">
    <source>
        <dbReference type="Proteomes" id="UP000283341"/>
    </source>
</evidence>
<dbReference type="Proteomes" id="UP000283341">
    <property type="component" value="Unassembled WGS sequence"/>
</dbReference>
<comment type="caution">
    <text evidence="1">The sequence shown here is derived from an EMBL/GenBank/DDBJ whole genome shotgun (WGS) entry which is preliminary data.</text>
</comment>
<name>A0A412INT1_9BACE</name>
<sequence>MLTFLCFALVGCKDDENKDDGRIYPEEPQTPFQVSNRKGRLMHLRNEWEIYAYSEPDGRLLDTVYCIKDMPEDFQPQAYRDVDFSGEAIYLYYKKMISGEVTCYYSLNVSEMSYSTQIPK</sequence>
<dbReference type="AlphaFoldDB" id="A0A412INT1"/>
<organism evidence="1 2">
    <name type="scientific">Bacteroides cellulosilyticus</name>
    <dbReference type="NCBI Taxonomy" id="246787"/>
    <lineage>
        <taxon>Bacteria</taxon>
        <taxon>Pseudomonadati</taxon>
        <taxon>Bacteroidota</taxon>
        <taxon>Bacteroidia</taxon>
        <taxon>Bacteroidales</taxon>
        <taxon>Bacteroidaceae</taxon>
        <taxon>Bacteroides</taxon>
    </lineage>
</organism>
<reference evidence="1 2" key="1">
    <citation type="submission" date="2018-08" db="EMBL/GenBank/DDBJ databases">
        <title>A genome reference for cultivated species of the human gut microbiota.</title>
        <authorList>
            <person name="Zou Y."/>
            <person name="Xue W."/>
            <person name="Luo G."/>
        </authorList>
    </citation>
    <scope>NUCLEOTIDE SEQUENCE [LARGE SCALE GENOMIC DNA]</scope>
    <source>
        <strain evidence="1 2">AF22-3AC</strain>
    </source>
</reference>
<dbReference type="EMBL" id="QRVJ01000001">
    <property type="protein sequence ID" value="RGS39823.1"/>
    <property type="molecule type" value="Genomic_DNA"/>
</dbReference>
<evidence type="ECO:0000313" key="1">
    <source>
        <dbReference type="EMBL" id="RGS39823.1"/>
    </source>
</evidence>
<gene>
    <name evidence="1" type="ORF">DWX97_00645</name>
</gene>
<accession>A0A412INT1</accession>